<dbReference type="AlphaFoldDB" id="A0A0B3YIR6"/>
<accession>A0A0B3YIR6</accession>
<comment type="caution">
    <text evidence="1">The sequence shown here is derived from an EMBL/GenBank/DDBJ whole genome shotgun (WGS) entry which is preliminary data.</text>
</comment>
<dbReference type="Proteomes" id="UP000031197">
    <property type="component" value="Unassembled WGS sequence"/>
</dbReference>
<dbReference type="OrthoDB" id="6167888at2"/>
<protein>
    <submittedName>
        <fullName evidence="1">Uncharacterized protein</fullName>
    </submittedName>
</protein>
<dbReference type="Pfam" id="PF20346">
    <property type="entry name" value="DUF6641"/>
    <property type="match status" value="1"/>
</dbReference>
<dbReference type="InterPro" id="IPR046581">
    <property type="entry name" value="DUF6641"/>
</dbReference>
<gene>
    <name evidence="1" type="ORF">RJ41_07970</name>
</gene>
<dbReference type="RefSeq" id="WP_039219058.1">
    <property type="nucleotide sequence ID" value="NZ_JWLW01000012.1"/>
</dbReference>
<sequence length="153" mass="17529">MTTSVLSTLKVIARPKIEPKPPVIGKRMKLIEKLEQQQELATCMIEKRPFEAYREKMVKDPVTGERKKQRRQVTVRPWYYDSDGHYYLEIKVNNKSIELQKDKHAIDVGDKAKLPELIDTIIKATEKGELDTFLLAPPTAKKAPTKPDASKKA</sequence>
<keyword evidence="2" id="KW-1185">Reference proteome</keyword>
<proteinExistence type="predicted"/>
<reference evidence="1 2" key="1">
    <citation type="submission" date="2014-12" db="EMBL/GenBank/DDBJ databases">
        <title>Genome sequencing of Alteromonas marina AD001.</title>
        <authorList>
            <person name="Adrian T.G.S."/>
            <person name="Chan K.G."/>
        </authorList>
    </citation>
    <scope>NUCLEOTIDE SEQUENCE [LARGE SCALE GENOMIC DNA]</scope>
    <source>
        <strain evidence="1 2">AD001</strain>
    </source>
</reference>
<evidence type="ECO:0000313" key="1">
    <source>
        <dbReference type="EMBL" id="KHT54442.1"/>
    </source>
</evidence>
<evidence type="ECO:0000313" key="2">
    <source>
        <dbReference type="Proteomes" id="UP000031197"/>
    </source>
</evidence>
<organism evidence="1 2">
    <name type="scientific">Alteromonas marina</name>
    <dbReference type="NCBI Taxonomy" id="203795"/>
    <lineage>
        <taxon>Bacteria</taxon>
        <taxon>Pseudomonadati</taxon>
        <taxon>Pseudomonadota</taxon>
        <taxon>Gammaproteobacteria</taxon>
        <taxon>Alteromonadales</taxon>
        <taxon>Alteromonadaceae</taxon>
        <taxon>Alteromonas/Salinimonas group</taxon>
        <taxon>Alteromonas</taxon>
    </lineage>
</organism>
<dbReference type="EMBL" id="JWLW01000012">
    <property type="protein sequence ID" value="KHT54442.1"/>
    <property type="molecule type" value="Genomic_DNA"/>
</dbReference>
<name>A0A0B3YIR6_9ALTE</name>